<dbReference type="PANTHER" id="PTHR43808">
    <property type="entry name" value="ACETYLORNITHINE DEACETYLASE"/>
    <property type="match status" value="1"/>
</dbReference>
<dbReference type="InterPro" id="IPR036264">
    <property type="entry name" value="Bact_exopeptidase_dim_dom"/>
</dbReference>
<dbReference type="GO" id="GO:0046872">
    <property type="term" value="F:metal ion binding"/>
    <property type="evidence" value="ECO:0007669"/>
    <property type="project" value="UniProtKB-KW"/>
</dbReference>
<dbReference type="EMBL" id="CAEZSV010000083">
    <property type="protein sequence ID" value="CAB4552928.1"/>
    <property type="molecule type" value="Genomic_DNA"/>
</dbReference>
<sequence>MTFKGAEPSKYLADIERLVRIESPSDDRGALDAVLREANQICTEVLGSAGEISEVNGLPILWWGPKHAEILLLIHLDTVWPIGSFLPLWKVDGDRITAPGSFDMKAGFVQAVYALQGISGSVAMLCTTDEEVGSKASRALIESSAKNARAVLVLEASINGAVKTGRKGTADFVVEVHGRAAHAGLEPEKGINATTEIAHIIVQIEKLANPEHQTTAVPTVLTAGTTTNTVPALARLVVDCRSFALSELERIEKALHQLKPQNPEARIEISGGINRPPLQSESTKSLFERAKKVYATLGRGELLGVAVGGASDGNFAAATGVPTLDGLGAIGGNAHAEGEWISAKGVVSQIEFLHAFIKDLVDNPNG</sequence>
<gene>
    <name evidence="4" type="ORF">UFOPK1506_00571</name>
</gene>
<evidence type="ECO:0000256" key="1">
    <source>
        <dbReference type="ARBA" id="ARBA00022723"/>
    </source>
</evidence>
<organism evidence="4">
    <name type="scientific">freshwater metagenome</name>
    <dbReference type="NCBI Taxonomy" id="449393"/>
    <lineage>
        <taxon>unclassified sequences</taxon>
        <taxon>metagenomes</taxon>
        <taxon>ecological metagenomes</taxon>
    </lineage>
</organism>
<dbReference type="AlphaFoldDB" id="A0A6J6CT06"/>
<feature type="domain" description="Peptidase M20 dimerisation" evidence="3">
    <location>
        <begin position="164"/>
        <end position="257"/>
    </location>
</feature>
<dbReference type="InterPro" id="IPR011650">
    <property type="entry name" value="Peptidase_M20_dimer"/>
</dbReference>
<dbReference type="Gene3D" id="3.40.630.10">
    <property type="entry name" value="Zn peptidases"/>
    <property type="match status" value="1"/>
</dbReference>
<keyword evidence="1" id="KW-0479">Metal-binding</keyword>
<keyword evidence="2" id="KW-0378">Hydrolase</keyword>
<protein>
    <submittedName>
        <fullName evidence="4">Unannotated protein</fullName>
    </submittedName>
</protein>
<accession>A0A6J6CT06</accession>
<dbReference type="InterPro" id="IPR050072">
    <property type="entry name" value="Peptidase_M20A"/>
</dbReference>
<dbReference type="Pfam" id="PF01546">
    <property type="entry name" value="Peptidase_M20"/>
    <property type="match status" value="1"/>
</dbReference>
<dbReference type="PANTHER" id="PTHR43808:SF9">
    <property type="entry name" value="BLL0789 PROTEIN"/>
    <property type="match status" value="1"/>
</dbReference>
<dbReference type="GO" id="GO:0016787">
    <property type="term" value="F:hydrolase activity"/>
    <property type="evidence" value="ECO:0007669"/>
    <property type="project" value="UniProtKB-KW"/>
</dbReference>
<dbReference type="Pfam" id="PF07687">
    <property type="entry name" value="M20_dimer"/>
    <property type="match status" value="1"/>
</dbReference>
<evidence type="ECO:0000256" key="2">
    <source>
        <dbReference type="ARBA" id="ARBA00022801"/>
    </source>
</evidence>
<dbReference type="Gene3D" id="3.30.70.360">
    <property type="match status" value="1"/>
</dbReference>
<reference evidence="4" key="1">
    <citation type="submission" date="2020-05" db="EMBL/GenBank/DDBJ databases">
        <authorList>
            <person name="Chiriac C."/>
            <person name="Salcher M."/>
            <person name="Ghai R."/>
            <person name="Kavagutti S V."/>
        </authorList>
    </citation>
    <scope>NUCLEOTIDE SEQUENCE</scope>
</reference>
<dbReference type="InterPro" id="IPR017150">
    <property type="entry name" value="Pept_M20_glutamate_carboxypep"/>
</dbReference>
<proteinExistence type="predicted"/>
<dbReference type="SUPFAM" id="SSF55031">
    <property type="entry name" value="Bacterial exopeptidase dimerisation domain"/>
    <property type="match status" value="1"/>
</dbReference>
<evidence type="ECO:0000259" key="3">
    <source>
        <dbReference type="Pfam" id="PF07687"/>
    </source>
</evidence>
<dbReference type="SUPFAM" id="SSF53187">
    <property type="entry name" value="Zn-dependent exopeptidases"/>
    <property type="match status" value="1"/>
</dbReference>
<dbReference type="PIRSF" id="PIRSF037238">
    <property type="entry name" value="Carboxypeptidase_G2"/>
    <property type="match status" value="1"/>
</dbReference>
<name>A0A6J6CT06_9ZZZZ</name>
<evidence type="ECO:0000313" key="4">
    <source>
        <dbReference type="EMBL" id="CAB4552928.1"/>
    </source>
</evidence>
<dbReference type="InterPro" id="IPR002933">
    <property type="entry name" value="Peptidase_M20"/>
</dbReference>